<dbReference type="Proteomes" id="UP000078492">
    <property type="component" value="Unassembled WGS sequence"/>
</dbReference>
<proteinExistence type="predicted"/>
<evidence type="ECO:0000313" key="2">
    <source>
        <dbReference type="EMBL" id="KYN28054.1"/>
    </source>
</evidence>
<sequence length="285" mass="31359">MHKQRRASRSAPAKVTRVMSRCPLCRTNSATRPKAHSRVRSDGGGGGGGGASAGREEAEEETDPFLALPPPWNPLSRDEGKLSLSLSLSVWLKPGASKSLLCCSLISKITRFKKCDFRIITMNALDKNYYIKSKRQGLKRLLYRMEITSNAPRFSLRIDSGIVGAYFTVNMMTTSNTFYREFTGSFCGISLRSSVIYRRRWRWRRRAEAAAAAAAAAAVAEEEDEEEEEEEEEGPCQPACRPNRARSIGNGPALCFGWIAADAIPSSILLRCVSRYGPGPGAIEA</sequence>
<dbReference type="STRING" id="471704.A0A195EJJ4"/>
<feature type="region of interest" description="Disordered" evidence="1">
    <location>
        <begin position="1"/>
        <end position="71"/>
    </location>
</feature>
<evidence type="ECO:0000313" key="3">
    <source>
        <dbReference type="Proteomes" id="UP000078492"/>
    </source>
</evidence>
<dbReference type="EMBL" id="KQ978822">
    <property type="protein sequence ID" value="KYN28054.1"/>
    <property type="molecule type" value="Genomic_DNA"/>
</dbReference>
<organism evidence="2 3">
    <name type="scientific">Trachymyrmex cornetzi</name>
    <dbReference type="NCBI Taxonomy" id="471704"/>
    <lineage>
        <taxon>Eukaryota</taxon>
        <taxon>Metazoa</taxon>
        <taxon>Ecdysozoa</taxon>
        <taxon>Arthropoda</taxon>
        <taxon>Hexapoda</taxon>
        <taxon>Insecta</taxon>
        <taxon>Pterygota</taxon>
        <taxon>Neoptera</taxon>
        <taxon>Endopterygota</taxon>
        <taxon>Hymenoptera</taxon>
        <taxon>Apocrita</taxon>
        <taxon>Aculeata</taxon>
        <taxon>Formicoidea</taxon>
        <taxon>Formicidae</taxon>
        <taxon>Myrmicinae</taxon>
        <taxon>Trachymyrmex</taxon>
    </lineage>
</organism>
<keyword evidence="3" id="KW-1185">Reference proteome</keyword>
<reference evidence="2 3" key="1">
    <citation type="submission" date="2015-09" db="EMBL/GenBank/DDBJ databases">
        <title>Trachymyrmex cornetzi WGS genome.</title>
        <authorList>
            <person name="Nygaard S."/>
            <person name="Hu H."/>
            <person name="Boomsma J."/>
            <person name="Zhang G."/>
        </authorList>
    </citation>
    <scope>NUCLEOTIDE SEQUENCE [LARGE SCALE GENOMIC DNA]</scope>
    <source>
        <strain evidence="2">Tcor2-1</strain>
        <tissue evidence="2">Whole body</tissue>
    </source>
</reference>
<gene>
    <name evidence="2" type="ORF">ALC57_02490</name>
</gene>
<protein>
    <submittedName>
        <fullName evidence="2">Uncharacterized protein</fullName>
    </submittedName>
</protein>
<evidence type="ECO:0000256" key="1">
    <source>
        <dbReference type="SAM" id="MobiDB-lite"/>
    </source>
</evidence>
<accession>A0A195EJJ4</accession>
<feature type="compositionally biased region" description="Acidic residues" evidence="1">
    <location>
        <begin position="220"/>
        <end position="234"/>
    </location>
</feature>
<feature type="region of interest" description="Disordered" evidence="1">
    <location>
        <begin position="220"/>
        <end position="242"/>
    </location>
</feature>
<name>A0A195EJJ4_9HYME</name>
<feature type="compositionally biased region" description="Gly residues" evidence="1">
    <location>
        <begin position="42"/>
        <end position="52"/>
    </location>
</feature>
<dbReference type="AlphaFoldDB" id="A0A195EJJ4"/>